<dbReference type="EMBL" id="LAZR01012490">
    <property type="protein sequence ID" value="KKM26560.1"/>
    <property type="molecule type" value="Genomic_DNA"/>
</dbReference>
<dbReference type="AlphaFoldDB" id="A0A0F9LGE2"/>
<organism evidence="1">
    <name type="scientific">marine sediment metagenome</name>
    <dbReference type="NCBI Taxonomy" id="412755"/>
    <lineage>
        <taxon>unclassified sequences</taxon>
        <taxon>metagenomes</taxon>
        <taxon>ecological metagenomes</taxon>
    </lineage>
</organism>
<gene>
    <name evidence="1" type="ORF">LCGC14_1583550</name>
</gene>
<evidence type="ECO:0000313" key="1">
    <source>
        <dbReference type="EMBL" id="KKM26560.1"/>
    </source>
</evidence>
<name>A0A0F9LGE2_9ZZZZ</name>
<protein>
    <recommendedName>
        <fullName evidence="2">Phage head morphogenesis domain-containing protein</fullName>
    </recommendedName>
</protein>
<evidence type="ECO:0008006" key="2">
    <source>
        <dbReference type="Google" id="ProtNLM"/>
    </source>
</evidence>
<comment type="caution">
    <text evidence="1">The sequence shown here is derived from an EMBL/GenBank/DDBJ whole genome shotgun (WGS) entry which is preliminary data.</text>
</comment>
<sequence length="314" mass="33514">MASNRLFITLEESLARKLYLDWRRRTANEITIKATKHARAGEWSEAKRAIRGLTFAPTMEAKAGLIDQIALGAYMLGQSFFVGGVVKDGELARGKEPEPVQIVMAAGIMTVGLEQSMEAVRLSAMDVLDEWEQQETDKNTVFKAIIPGLAGKLNSAVASGGVAIDTAANLTTSRLASFGALSQAAALGAGTYQISEVLDLVTCAVCRRMHGRTFSVQPALDASFSTLMTANPMELATSEPWPSQSREGISELSEMSEGELVAKQWNRPPFHPRCRGILVPQGSVPGGQMIDFAPLALGLTASEAAAAEIAEAMS</sequence>
<accession>A0A0F9LGE2</accession>
<proteinExistence type="predicted"/>
<reference evidence="1" key="1">
    <citation type="journal article" date="2015" name="Nature">
        <title>Complex archaea that bridge the gap between prokaryotes and eukaryotes.</title>
        <authorList>
            <person name="Spang A."/>
            <person name="Saw J.H."/>
            <person name="Jorgensen S.L."/>
            <person name="Zaremba-Niedzwiedzka K."/>
            <person name="Martijn J."/>
            <person name="Lind A.E."/>
            <person name="van Eijk R."/>
            <person name="Schleper C."/>
            <person name="Guy L."/>
            <person name="Ettema T.J."/>
        </authorList>
    </citation>
    <scope>NUCLEOTIDE SEQUENCE</scope>
</reference>